<name>A0ACC1DHV1_9NEOP</name>
<dbReference type="EMBL" id="CM034388">
    <property type="protein sequence ID" value="KAJ0182971.1"/>
    <property type="molecule type" value="Genomic_DNA"/>
</dbReference>
<gene>
    <name evidence="1" type="ORF">K1T71_000947</name>
</gene>
<organism evidence="1 2">
    <name type="scientific">Dendrolimus kikuchii</name>
    <dbReference type="NCBI Taxonomy" id="765133"/>
    <lineage>
        <taxon>Eukaryota</taxon>
        <taxon>Metazoa</taxon>
        <taxon>Ecdysozoa</taxon>
        <taxon>Arthropoda</taxon>
        <taxon>Hexapoda</taxon>
        <taxon>Insecta</taxon>
        <taxon>Pterygota</taxon>
        <taxon>Neoptera</taxon>
        <taxon>Endopterygota</taxon>
        <taxon>Lepidoptera</taxon>
        <taxon>Glossata</taxon>
        <taxon>Ditrysia</taxon>
        <taxon>Bombycoidea</taxon>
        <taxon>Lasiocampidae</taxon>
        <taxon>Dendrolimus</taxon>
    </lineage>
</organism>
<accession>A0ACC1DHV1</accession>
<keyword evidence="2" id="KW-1185">Reference proteome</keyword>
<protein>
    <submittedName>
        <fullName evidence="1">Uncharacterized protein</fullName>
    </submittedName>
</protein>
<sequence>MDWTNEMVMKFLELYQMHPCIWDPNNCSHKNIKKLNNAWIDIRNNMGEPCTVKELKRKKESLMSAYRGYRTRIKKSETIGANDLYQPKWFAYEFMDSFLGAIYKCNPSIHSKPKHTKHTSEDNTDNKNTFVEMDTTDYEEVCPSFQNRFINQDSSSQRKQHDPLELQHLRKQMGHEFNILKSQPYEEDECNIFGKLVATKMRKLAEDRRDLMMVNINQLFYDESQRNHRPHSSGSSSKES</sequence>
<evidence type="ECO:0000313" key="1">
    <source>
        <dbReference type="EMBL" id="KAJ0182971.1"/>
    </source>
</evidence>
<comment type="caution">
    <text evidence="1">The sequence shown here is derived from an EMBL/GenBank/DDBJ whole genome shotgun (WGS) entry which is preliminary data.</text>
</comment>
<proteinExistence type="predicted"/>
<evidence type="ECO:0000313" key="2">
    <source>
        <dbReference type="Proteomes" id="UP000824533"/>
    </source>
</evidence>
<reference evidence="1 2" key="1">
    <citation type="journal article" date="2021" name="Front. Genet.">
        <title>Chromosome-Level Genome Assembly Reveals Significant Gene Expansion in the Toll and IMD Signaling Pathways of Dendrolimus kikuchii.</title>
        <authorList>
            <person name="Zhou J."/>
            <person name="Wu P."/>
            <person name="Xiong Z."/>
            <person name="Liu N."/>
            <person name="Zhao N."/>
            <person name="Ji M."/>
            <person name="Qiu Y."/>
            <person name="Yang B."/>
        </authorList>
    </citation>
    <scope>NUCLEOTIDE SEQUENCE [LARGE SCALE GENOMIC DNA]</scope>
    <source>
        <strain evidence="1">Ann1</strain>
    </source>
</reference>
<dbReference type="Proteomes" id="UP000824533">
    <property type="component" value="Linkage Group LG02"/>
</dbReference>